<proteinExistence type="predicted"/>
<evidence type="ECO:0000313" key="1">
    <source>
        <dbReference type="EMBL" id="AFP85205.1"/>
    </source>
</evidence>
<name>J3TY12_9ENTR</name>
<dbReference type="Proteomes" id="UP000003936">
    <property type="component" value="Chromosome"/>
</dbReference>
<gene>
    <name evidence="1" type="ORF">A359_08390</name>
</gene>
<reference evidence="1 2" key="1">
    <citation type="journal article" date="2012" name="Mol. Biol. Evol.">
        <title>Genome reduction and co-evolution between the primary and secondary bacterial symbionts of psyllids.</title>
        <authorList>
            <person name="Sloan D.B."/>
            <person name="Moran N.A."/>
        </authorList>
    </citation>
    <scope>NUCLEOTIDE SEQUENCE [LARGE SCALE GENOMIC DNA]</scope>
    <source>
        <strain evidence="1">Ceuc_S</strain>
    </source>
</reference>
<dbReference type="AlphaFoldDB" id="J3TY12"/>
<dbReference type="KEGG" id="sect:A359_08390"/>
<protein>
    <submittedName>
        <fullName evidence="1">Uncharacterized protein</fullName>
    </submittedName>
</protein>
<sequence>MHRYIGAYYICEPTINSQRNPYCCLILFFDSGANLFLVQSLMLSEVASSSIKAWWPCPRKFTNKPQKTSHLLCRYLLEGSSAPDQGVEC</sequence>
<dbReference type="EMBL" id="CP003546">
    <property type="protein sequence ID" value="AFP85205.1"/>
    <property type="molecule type" value="Genomic_DNA"/>
</dbReference>
<organism evidence="1 2">
    <name type="scientific">secondary endosymbiont of Ctenarytaina eucalypti</name>
    <dbReference type="NCBI Taxonomy" id="1199245"/>
    <lineage>
        <taxon>Bacteria</taxon>
        <taxon>Pseudomonadati</taxon>
        <taxon>Pseudomonadota</taxon>
        <taxon>Gammaproteobacteria</taxon>
        <taxon>Enterobacterales</taxon>
        <taxon>Enterobacteriaceae</taxon>
        <taxon>aphid secondary symbionts</taxon>
    </lineage>
</organism>
<accession>J3TY12</accession>
<dbReference type="HOGENOM" id="CLU_2452898_0_0_6"/>
<keyword evidence="2" id="KW-1185">Reference proteome</keyword>
<evidence type="ECO:0000313" key="2">
    <source>
        <dbReference type="Proteomes" id="UP000003936"/>
    </source>
</evidence>